<dbReference type="Gene3D" id="3.20.20.70">
    <property type="entry name" value="Aldolase class I"/>
    <property type="match status" value="1"/>
</dbReference>
<dbReference type="GO" id="GO:0051536">
    <property type="term" value="F:iron-sulfur cluster binding"/>
    <property type="evidence" value="ECO:0007669"/>
    <property type="project" value="UniProtKB-KW"/>
</dbReference>
<evidence type="ECO:0000313" key="6">
    <source>
        <dbReference type="EMBL" id="SCM83668.1"/>
    </source>
</evidence>
<proteinExistence type="predicted"/>
<keyword evidence="1" id="KW-0949">S-adenosyl-L-methionine</keyword>
<dbReference type="InterPro" id="IPR013785">
    <property type="entry name" value="Aldolase_TIM"/>
</dbReference>
<dbReference type="PANTHER" id="PTHR11228:SF7">
    <property type="entry name" value="PQQA PEPTIDE CYCLASE"/>
    <property type="match status" value="1"/>
</dbReference>
<dbReference type="SFLD" id="SFLDS00029">
    <property type="entry name" value="Radical_SAM"/>
    <property type="match status" value="1"/>
</dbReference>
<evidence type="ECO:0000256" key="4">
    <source>
        <dbReference type="ARBA" id="ARBA00023014"/>
    </source>
</evidence>
<sequence>MKWTNKGHELDDLGEVYSQVENLYIWGVSELAKKCYEFLLYLNLADKFNIVFLDKSTKKQSELFCGKTVLPPQALLESARQNVKNKAIVLAFPNGQDEVRELLNRHGIVNVFSALQQHNRNDNFIQNFLCIWAMYKHGILISHWTSYCLTTRCNLNCKGCLNFTPYINNPWDETFDEFKQHIDIVFSKFDYLYSLHFTGGEPLLHKNLPRFLNYISENYRERVFEFFLITNGSIVPCLSVMEALKQAKCSVWLDDYSQNVSLCASNIELVKRAFGDADIPVTIIRVDSWYDFEIDATNNSSMSEEEIINHKDQCNRFLHDFYDGKIYGCCYHKFAQKAGIIAETDNDYIDIASSSKMEILEFRQGFTNKGYVDFCRRCRGFGNNTKSIPCAIQIPKYR</sequence>
<dbReference type="RefSeq" id="WP_288186037.1">
    <property type="nucleotide sequence ID" value="NZ_LT608335.1"/>
</dbReference>
<dbReference type="InterPro" id="IPR007197">
    <property type="entry name" value="rSAM"/>
</dbReference>
<dbReference type="EMBL" id="FMJE01000007">
    <property type="protein sequence ID" value="SCM83668.1"/>
    <property type="molecule type" value="Genomic_DNA"/>
</dbReference>
<dbReference type="GO" id="GO:0003824">
    <property type="term" value="F:catalytic activity"/>
    <property type="evidence" value="ECO:0007669"/>
    <property type="project" value="InterPro"/>
</dbReference>
<name>A0A212M1K8_9FIRM</name>
<keyword evidence="3" id="KW-0408">Iron</keyword>
<reference evidence="6" key="1">
    <citation type="submission" date="2016-08" db="EMBL/GenBank/DDBJ databases">
        <authorList>
            <person name="Seilhamer J.J."/>
        </authorList>
    </citation>
    <scope>NUCLEOTIDE SEQUENCE</scope>
    <source>
        <strain evidence="6">86</strain>
    </source>
</reference>
<dbReference type="PANTHER" id="PTHR11228">
    <property type="entry name" value="RADICAL SAM DOMAIN PROTEIN"/>
    <property type="match status" value="1"/>
</dbReference>
<evidence type="ECO:0000259" key="5">
    <source>
        <dbReference type="Pfam" id="PF04055"/>
    </source>
</evidence>
<evidence type="ECO:0000256" key="1">
    <source>
        <dbReference type="ARBA" id="ARBA00022691"/>
    </source>
</evidence>
<dbReference type="GO" id="GO:0046872">
    <property type="term" value="F:metal ion binding"/>
    <property type="evidence" value="ECO:0007669"/>
    <property type="project" value="UniProtKB-KW"/>
</dbReference>
<feature type="domain" description="Radical SAM core" evidence="5">
    <location>
        <begin position="149"/>
        <end position="249"/>
    </location>
</feature>
<dbReference type="InterPro" id="IPR058240">
    <property type="entry name" value="rSAM_sf"/>
</dbReference>
<dbReference type="Pfam" id="PF04055">
    <property type="entry name" value="Radical_SAM"/>
    <property type="match status" value="1"/>
</dbReference>
<accession>A0A212M1K8</accession>
<dbReference type="InterPro" id="IPR050377">
    <property type="entry name" value="Radical_SAM_PqqE_MftC-like"/>
</dbReference>
<evidence type="ECO:0000256" key="3">
    <source>
        <dbReference type="ARBA" id="ARBA00023004"/>
    </source>
</evidence>
<dbReference type="SUPFAM" id="SSF102114">
    <property type="entry name" value="Radical SAM enzymes"/>
    <property type="match status" value="1"/>
</dbReference>
<gene>
    <name evidence="6" type="ORF">KL86SPO_70526</name>
</gene>
<keyword evidence="2" id="KW-0479">Metal-binding</keyword>
<dbReference type="AlphaFoldDB" id="A0A212M1K8"/>
<keyword evidence="4" id="KW-0411">Iron-sulfur</keyword>
<organism evidence="6">
    <name type="scientific">uncultured Sporomusa sp</name>
    <dbReference type="NCBI Taxonomy" id="307249"/>
    <lineage>
        <taxon>Bacteria</taxon>
        <taxon>Bacillati</taxon>
        <taxon>Bacillota</taxon>
        <taxon>Negativicutes</taxon>
        <taxon>Selenomonadales</taxon>
        <taxon>Sporomusaceae</taxon>
        <taxon>Sporomusa</taxon>
        <taxon>environmental samples</taxon>
    </lineage>
</organism>
<evidence type="ECO:0000256" key="2">
    <source>
        <dbReference type="ARBA" id="ARBA00022723"/>
    </source>
</evidence>
<dbReference type="CDD" id="cd01335">
    <property type="entry name" value="Radical_SAM"/>
    <property type="match status" value="1"/>
</dbReference>
<protein>
    <submittedName>
        <fullName evidence="6">Molybdenum cofactor biosynthesis enzyme</fullName>
    </submittedName>
</protein>